<protein>
    <recommendedName>
        <fullName evidence="4">Aminopeptidase</fullName>
    </recommendedName>
</protein>
<keyword evidence="1 4" id="KW-0645">Protease</keyword>
<dbReference type="GO" id="GO:0009636">
    <property type="term" value="P:response to toxic substance"/>
    <property type="evidence" value="ECO:0007669"/>
    <property type="project" value="TreeGrafter"/>
</dbReference>
<accession>A0A1M6LLX9</accession>
<dbReference type="InterPro" id="IPR000169">
    <property type="entry name" value="Pept_cys_AS"/>
</dbReference>
<feature type="active site" evidence="5">
    <location>
        <position position="342"/>
    </location>
</feature>
<gene>
    <name evidence="7" type="ORF">SAMN05444280_12745</name>
</gene>
<evidence type="ECO:0000256" key="2">
    <source>
        <dbReference type="ARBA" id="ARBA00022801"/>
    </source>
</evidence>
<dbReference type="SUPFAM" id="SSF54001">
    <property type="entry name" value="Cysteine proteinases"/>
    <property type="match status" value="1"/>
</dbReference>
<feature type="signal peptide" evidence="6">
    <location>
        <begin position="1"/>
        <end position="23"/>
    </location>
</feature>
<feature type="active site" evidence="5">
    <location>
        <position position="59"/>
    </location>
</feature>
<evidence type="ECO:0000256" key="1">
    <source>
        <dbReference type="ARBA" id="ARBA00022670"/>
    </source>
</evidence>
<dbReference type="Gene3D" id="3.90.70.10">
    <property type="entry name" value="Cysteine proteinases"/>
    <property type="match status" value="1"/>
</dbReference>
<evidence type="ECO:0000256" key="3">
    <source>
        <dbReference type="ARBA" id="ARBA00022807"/>
    </source>
</evidence>
<sequence length="406" mass="46481">MKKGIKSCFVFLLSLIVSVQASAGNENSSDKKDKKGYVFEDVKVLPATPVEDQHRSGTCWSFSGLSFLESEMLRLGKPGVNLSEMFIVWHTYAEKAIKHVRVHGNLNFAAGGAFHDVTNMISKYGIVPESVYDGLNYGEDKHVHGEMDRGLREFVDAVVENKNQKLSTAWHEAFTSILDNYLGEIPQKFEFEGKQYTPQSFADEYVGLDMDDYVEISSYTHHPFYSKFILEVPDNWSWDEVYNVPLNELEEIIDYSLNNEYTIAWAADVSEKGFKSSNKGVAVLPAAPETNMSDAEISRWEEMPEREKEQELYKLEKPVPELEVTQEMRQVAFDNFQTTDDHGMHIIGTAKDQNGKLFYKVKNSWGDYNKYDGYFYVSKPYMNYKTMCIMVHKDAIPPGIRAKLEL</sequence>
<evidence type="ECO:0000313" key="7">
    <source>
        <dbReference type="EMBL" id="SHJ72188.1"/>
    </source>
</evidence>
<keyword evidence="6" id="KW-0732">Signal</keyword>
<dbReference type="RefSeq" id="WP_073171723.1">
    <property type="nucleotide sequence ID" value="NZ_FQZE01000027.1"/>
</dbReference>
<dbReference type="PIRSF" id="PIRSF005700">
    <property type="entry name" value="PepC"/>
    <property type="match status" value="1"/>
</dbReference>
<feature type="active site" evidence="5">
    <location>
        <position position="363"/>
    </location>
</feature>
<dbReference type="PROSITE" id="PS00139">
    <property type="entry name" value="THIOL_PROTEASE_CYS"/>
    <property type="match status" value="1"/>
</dbReference>
<dbReference type="EMBL" id="FQZE01000027">
    <property type="protein sequence ID" value="SHJ72188.1"/>
    <property type="molecule type" value="Genomic_DNA"/>
</dbReference>
<organism evidence="7 8">
    <name type="scientific">Tangfeifania diversioriginum</name>
    <dbReference type="NCBI Taxonomy" id="1168035"/>
    <lineage>
        <taxon>Bacteria</taxon>
        <taxon>Pseudomonadati</taxon>
        <taxon>Bacteroidota</taxon>
        <taxon>Bacteroidia</taxon>
        <taxon>Marinilabiliales</taxon>
        <taxon>Prolixibacteraceae</taxon>
        <taxon>Tangfeifania</taxon>
    </lineage>
</organism>
<dbReference type="InterPro" id="IPR038765">
    <property type="entry name" value="Papain-like_cys_pep_sf"/>
</dbReference>
<dbReference type="OrthoDB" id="9814054at2"/>
<evidence type="ECO:0000256" key="4">
    <source>
        <dbReference type="PIRNR" id="PIRNR005700"/>
    </source>
</evidence>
<dbReference type="InterPro" id="IPR004134">
    <property type="entry name" value="Peptidase_C1B"/>
</dbReference>
<keyword evidence="2 4" id="KW-0378">Hydrolase</keyword>
<dbReference type="AlphaFoldDB" id="A0A1M6LLX9"/>
<dbReference type="GO" id="GO:0006508">
    <property type="term" value="P:proteolysis"/>
    <property type="evidence" value="ECO:0007669"/>
    <property type="project" value="UniProtKB-KW"/>
</dbReference>
<name>A0A1M6LLX9_9BACT</name>
<reference evidence="7 8" key="1">
    <citation type="submission" date="2016-11" db="EMBL/GenBank/DDBJ databases">
        <authorList>
            <person name="Jaros S."/>
            <person name="Januszkiewicz K."/>
            <person name="Wedrychowicz H."/>
        </authorList>
    </citation>
    <scope>NUCLEOTIDE SEQUENCE [LARGE SCALE GENOMIC DNA]</scope>
    <source>
        <strain evidence="7 8">DSM 27063</strain>
    </source>
</reference>
<dbReference type="Pfam" id="PF03051">
    <property type="entry name" value="Peptidase_C1_2"/>
    <property type="match status" value="2"/>
</dbReference>
<evidence type="ECO:0000256" key="5">
    <source>
        <dbReference type="PIRSR" id="PIRSR005700-1"/>
    </source>
</evidence>
<dbReference type="PANTHER" id="PTHR10363">
    <property type="entry name" value="BLEOMYCIN HYDROLASE"/>
    <property type="match status" value="1"/>
</dbReference>
<dbReference type="GO" id="GO:0005737">
    <property type="term" value="C:cytoplasm"/>
    <property type="evidence" value="ECO:0007669"/>
    <property type="project" value="TreeGrafter"/>
</dbReference>
<proteinExistence type="inferred from homology"/>
<evidence type="ECO:0000256" key="6">
    <source>
        <dbReference type="SAM" id="SignalP"/>
    </source>
</evidence>
<keyword evidence="8" id="KW-1185">Reference proteome</keyword>
<dbReference type="GO" id="GO:0043418">
    <property type="term" value="P:homocysteine catabolic process"/>
    <property type="evidence" value="ECO:0007669"/>
    <property type="project" value="TreeGrafter"/>
</dbReference>
<dbReference type="GO" id="GO:0070005">
    <property type="term" value="F:cysteine-type aminopeptidase activity"/>
    <property type="evidence" value="ECO:0007669"/>
    <property type="project" value="InterPro"/>
</dbReference>
<keyword evidence="3 4" id="KW-0788">Thiol protease</keyword>
<dbReference type="STRING" id="1168035.SAMN05444280_12745"/>
<evidence type="ECO:0000313" key="8">
    <source>
        <dbReference type="Proteomes" id="UP000184050"/>
    </source>
</evidence>
<dbReference type="Proteomes" id="UP000184050">
    <property type="component" value="Unassembled WGS sequence"/>
</dbReference>
<keyword evidence="4" id="KW-0031">Aminopeptidase</keyword>
<feature type="chain" id="PRO_5012567832" description="Aminopeptidase" evidence="6">
    <location>
        <begin position="24"/>
        <end position="406"/>
    </location>
</feature>
<comment type="similarity">
    <text evidence="4">Belongs to the peptidase C1 family.</text>
</comment>
<dbReference type="PANTHER" id="PTHR10363:SF2">
    <property type="entry name" value="BLEOMYCIN HYDROLASE"/>
    <property type="match status" value="1"/>
</dbReference>